<dbReference type="RefSeq" id="WP_425478902.1">
    <property type="nucleotide sequence ID" value="NZ_CP011129.1"/>
</dbReference>
<sequence>MNERTSAPCRCACADARGATAHAIAAALAQDDLDTAIALGLLSANFEDGIVCRQCTDACTQALRSTREARLRALAARERYRARNLRLQRRADERAAQRAAAPAPERALGNTADHVIADTSPPATQRPALPSAAAAALARAKAKAAQRGPT</sequence>
<dbReference type="Proteomes" id="UP000060787">
    <property type="component" value="Chromosome"/>
</dbReference>
<protein>
    <submittedName>
        <fullName evidence="2">Uncharacterized protein</fullName>
    </submittedName>
</protein>
<reference evidence="2 3" key="1">
    <citation type="journal article" date="2015" name="BMC Genomics">
        <title>Comparative genomics and metabolic profiling of the genus Lysobacter.</title>
        <authorList>
            <person name="de Bruijn I."/>
            <person name="Cheng X."/>
            <person name="de Jager V."/>
            <person name="Exposito R.G."/>
            <person name="Watrous J."/>
            <person name="Patel N."/>
            <person name="Postma J."/>
            <person name="Dorrestein P.C."/>
            <person name="Kobayashi D."/>
            <person name="Raaijmakers J.M."/>
        </authorList>
    </citation>
    <scope>NUCLEOTIDE SEQUENCE [LARGE SCALE GENOMIC DNA]</scope>
    <source>
        <strain evidence="2 3">76</strain>
    </source>
</reference>
<feature type="region of interest" description="Disordered" evidence="1">
    <location>
        <begin position="87"/>
        <end position="150"/>
    </location>
</feature>
<evidence type="ECO:0000313" key="3">
    <source>
        <dbReference type="Proteomes" id="UP000060787"/>
    </source>
</evidence>
<organism evidence="2 3">
    <name type="scientific">Lysobacter antibioticus</name>
    <dbReference type="NCBI Taxonomy" id="84531"/>
    <lineage>
        <taxon>Bacteria</taxon>
        <taxon>Pseudomonadati</taxon>
        <taxon>Pseudomonadota</taxon>
        <taxon>Gammaproteobacteria</taxon>
        <taxon>Lysobacterales</taxon>
        <taxon>Lysobacteraceae</taxon>
        <taxon>Lysobacter</taxon>
    </lineage>
</organism>
<dbReference type="STRING" id="84531.LA76x_1966"/>
<proteinExistence type="predicted"/>
<evidence type="ECO:0000313" key="2">
    <source>
        <dbReference type="EMBL" id="ALN80110.1"/>
    </source>
</evidence>
<dbReference type="KEGG" id="lab:LA76x_1966"/>
<dbReference type="EMBL" id="CP011129">
    <property type="protein sequence ID" value="ALN80110.1"/>
    <property type="molecule type" value="Genomic_DNA"/>
</dbReference>
<dbReference type="PATRIC" id="fig|84531.8.peg.1987"/>
<dbReference type="AlphaFoldDB" id="A0A0S2F998"/>
<name>A0A0S2F998_LYSAN</name>
<feature type="compositionally biased region" description="Low complexity" evidence="1">
    <location>
        <begin position="97"/>
        <end position="107"/>
    </location>
</feature>
<gene>
    <name evidence="2" type="ORF">LA76x_1966</name>
</gene>
<feature type="compositionally biased region" description="Low complexity" evidence="1">
    <location>
        <begin position="126"/>
        <end position="150"/>
    </location>
</feature>
<evidence type="ECO:0000256" key="1">
    <source>
        <dbReference type="SAM" id="MobiDB-lite"/>
    </source>
</evidence>
<keyword evidence="3" id="KW-1185">Reference proteome</keyword>
<accession>A0A0S2F998</accession>